<dbReference type="AlphaFoldDB" id="A0A2T0WUY5"/>
<dbReference type="PANTHER" id="PTHR13774:SF17">
    <property type="entry name" value="PHENAZINE BIOSYNTHESIS-LIKE DOMAIN-CONTAINING PROTEIN"/>
    <property type="match status" value="1"/>
</dbReference>
<dbReference type="SUPFAM" id="SSF54506">
    <property type="entry name" value="Diaminopimelate epimerase-like"/>
    <property type="match status" value="1"/>
</dbReference>
<dbReference type="Pfam" id="PF02567">
    <property type="entry name" value="PhzC-PhzF"/>
    <property type="match status" value="1"/>
</dbReference>
<evidence type="ECO:0000313" key="4">
    <source>
        <dbReference type="EMBL" id="PRY90490.1"/>
    </source>
</evidence>
<reference evidence="4 5" key="1">
    <citation type="submission" date="2018-03" db="EMBL/GenBank/DDBJ databases">
        <title>Genomic Encyclopedia of Archaeal and Bacterial Type Strains, Phase II (KMG-II): from individual species to whole genera.</title>
        <authorList>
            <person name="Goeker M."/>
        </authorList>
    </citation>
    <scope>NUCLEOTIDE SEQUENCE [LARGE SCALE GENOMIC DNA]</scope>
    <source>
        <strain evidence="4 5">DSM 27929</strain>
    </source>
</reference>
<dbReference type="OrthoDB" id="9788221at2"/>
<dbReference type="Gene3D" id="3.10.310.10">
    <property type="entry name" value="Diaminopimelate Epimerase, Chain A, domain 1"/>
    <property type="match status" value="2"/>
</dbReference>
<organism evidence="4 5">
    <name type="scientific">Mongoliibacter ruber</name>
    <dbReference type="NCBI Taxonomy" id="1750599"/>
    <lineage>
        <taxon>Bacteria</taxon>
        <taxon>Pseudomonadati</taxon>
        <taxon>Bacteroidota</taxon>
        <taxon>Cytophagia</taxon>
        <taxon>Cytophagales</taxon>
        <taxon>Cyclobacteriaceae</taxon>
        <taxon>Mongoliibacter</taxon>
    </lineage>
</organism>
<gene>
    <name evidence="4" type="ORF">CLW00_101151</name>
</gene>
<dbReference type="GO" id="GO:0005737">
    <property type="term" value="C:cytoplasm"/>
    <property type="evidence" value="ECO:0007669"/>
    <property type="project" value="TreeGrafter"/>
</dbReference>
<dbReference type="GO" id="GO:0016853">
    <property type="term" value="F:isomerase activity"/>
    <property type="evidence" value="ECO:0007669"/>
    <property type="project" value="UniProtKB-KW"/>
</dbReference>
<comment type="similarity">
    <text evidence="1">Belongs to the PhzF family.</text>
</comment>
<dbReference type="PANTHER" id="PTHR13774">
    <property type="entry name" value="PHENAZINE BIOSYNTHESIS PROTEIN"/>
    <property type="match status" value="1"/>
</dbReference>
<dbReference type="PIRSF" id="PIRSF016184">
    <property type="entry name" value="PhzC_PhzF"/>
    <property type="match status" value="1"/>
</dbReference>
<evidence type="ECO:0000256" key="1">
    <source>
        <dbReference type="ARBA" id="ARBA00008270"/>
    </source>
</evidence>
<keyword evidence="5" id="KW-1185">Reference proteome</keyword>
<evidence type="ECO:0000313" key="5">
    <source>
        <dbReference type="Proteomes" id="UP000238157"/>
    </source>
</evidence>
<dbReference type="InterPro" id="IPR003719">
    <property type="entry name" value="Phenazine_PhzF-like"/>
</dbReference>
<proteinExistence type="inferred from homology"/>
<evidence type="ECO:0000256" key="2">
    <source>
        <dbReference type="ARBA" id="ARBA00023235"/>
    </source>
</evidence>
<dbReference type="Proteomes" id="UP000238157">
    <property type="component" value="Unassembled WGS sequence"/>
</dbReference>
<dbReference type="EMBL" id="PVTR01000001">
    <property type="protein sequence ID" value="PRY90490.1"/>
    <property type="molecule type" value="Genomic_DNA"/>
</dbReference>
<sequence>MELKIYQVDAFTDHVFGGNPAAVVPLTTWLDNDTLQKIALENNLSETAFYIIDGERVLIRWFTPSIEVDLCGHATLATAHVLFEHEGFEGDNISFFSDRSGKLSVSKKGDGSLELDFPTDQLEKVDMTPTFTAPFQPVPVEAYKGKSDVILIFENERIIRTLHYDLHKISLIKARGVIVTAKGDEVDFVSRFFGPMVGVPEDPVTGSAHTSLTPLWAEKLNKEKLNALQVSHRGGVLECELKGDRVFISGKAITYLIGNIFL</sequence>
<feature type="active site" evidence="3">
    <location>
        <position position="46"/>
    </location>
</feature>
<dbReference type="NCBIfam" id="TIGR00654">
    <property type="entry name" value="PhzF_family"/>
    <property type="match status" value="1"/>
</dbReference>
<accession>A0A2T0WUY5</accession>
<name>A0A2T0WUY5_9BACT</name>
<comment type="caution">
    <text evidence="4">The sequence shown here is derived from an EMBL/GenBank/DDBJ whole genome shotgun (WGS) entry which is preliminary data.</text>
</comment>
<evidence type="ECO:0000256" key="3">
    <source>
        <dbReference type="PIRSR" id="PIRSR016184-1"/>
    </source>
</evidence>
<protein>
    <submittedName>
        <fullName evidence="4">PhzF family phenazine biosynthesis protein</fullName>
    </submittedName>
</protein>
<dbReference type="RefSeq" id="WP_106131736.1">
    <property type="nucleotide sequence ID" value="NZ_PVTR01000001.1"/>
</dbReference>
<keyword evidence="2" id="KW-0413">Isomerase</keyword>